<keyword evidence="1" id="KW-0812">Transmembrane</keyword>
<dbReference type="EMBL" id="ADGK01000184">
    <property type="protein sequence ID" value="EFE22758.1"/>
    <property type="molecule type" value="Genomic_DNA"/>
</dbReference>
<comment type="caution">
    <text evidence="2">The sequence shown here is derived from an EMBL/GenBank/DDBJ whole genome shotgun (WGS) entry which is preliminary data.</text>
</comment>
<protein>
    <submittedName>
        <fullName evidence="2">Uncharacterized protein</fullName>
    </submittedName>
</protein>
<keyword evidence="1" id="KW-1133">Transmembrane helix</keyword>
<feature type="transmembrane region" description="Helical" evidence="1">
    <location>
        <begin position="7"/>
        <end position="26"/>
    </location>
</feature>
<accession>D4F672</accession>
<gene>
    <name evidence="2" type="ORF">EDWATA_02253</name>
</gene>
<dbReference type="HOGENOM" id="CLU_3308783_0_0_6"/>
<reference evidence="2 3" key="1">
    <citation type="submission" date="2010-02" db="EMBL/GenBank/DDBJ databases">
        <authorList>
            <person name="Weinstock G."/>
            <person name="Sodergren E."/>
            <person name="Clifton S."/>
            <person name="Fulton L."/>
            <person name="Fulton B."/>
            <person name="Courtney L."/>
            <person name="Fronick C."/>
            <person name="Harrison M."/>
            <person name="Strong C."/>
            <person name="Farmer C."/>
            <person name="Delahaunty K."/>
            <person name="Markovic C."/>
            <person name="Hall O."/>
            <person name="Minx P."/>
            <person name="Tomlinson C."/>
            <person name="Mitreva M."/>
            <person name="Nelson J."/>
            <person name="Hou S."/>
            <person name="Wollam A."/>
            <person name="Pepin K.H."/>
            <person name="Johnson M."/>
            <person name="Bhonagiri V."/>
            <person name="Zhang X."/>
            <person name="Suruliraj S."/>
            <person name="Warren W."/>
            <person name="Chinwalla A."/>
            <person name="Mardis E.R."/>
            <person name="Wilson R.K."/>
        </authorList>
    </citation>
    <scope>NUCLEOTIDE SEQUENCE [LARGE SCALE GENOMIC DNA]</scope>
    <source>
        <strain evidence="2 3">ATCC 23685</strain>
    </source>
</reference>
<name>D4F672_EDWTA</name>
<proteinExistence type="predicted"/>
<evidence type="ECO:0000313" key="2">
    <source>
        <dbReference type="EMBL" id="EFE22758.1"/>
    </source>
</evidence>
<dbReference type="Proteomes" id="UP000003692">
    <property type="component" value="Unassembled WGS sequence"/>
</dbReference>
<organism evidence="2 3">
    <name type="scientific">Edwardsiella tarda ATCC 23685</name>
    <dbReference type="NCBI Taxonomy" id="500638"/>
    <lineage>
        <taxon>Bacteria</taxon>
        <taxon>Pseudomonadati</taxon>
        <taxon>Pseudomonadota</taxon>
        <taxon>Gammaproteobacteria</taxon>
        <taxon>Enterobacterales</taxon>
        <taxon>Hafniaceae</taxon>
        <taxon>Edwardsiella</taxon>
    </lineage>
</organism>
<evidence type="ECO:0000256" key="1">
    <source>
        <dbReference type="SAM" id="Phobius"/>
    </source>
</evidence>
<keyword evidence="1" id="KW-0472">Membrane</keyword>
<dbReference type="AlphaFoldDB" id="D4F672"/>
<evidence type="ECO:0000313" key="3">
    <source>
        <dbReference type="Proteomes" id="UP000003692"/>
    </source>
</evidence>
<sequence length="39" mass="4332">MKLVRQILRSCYVSYLLSLLALIAFGPNDAPSPITPEKL</sequence>